<dbReference type="Gene3D" id="1.10.3210.10">
    <property type="entry name" value="Hypothetical protein af1432"/>
    <property type="match status" value="1"/>
</dbReference>
<protein>
    <submittedName>
        <fullName evidence="2">HDIG domain-containing protein</fullName>
    </submittedName>
</protein>
<evidence type="ECO:0000259" key="1">
    <source>
        <dbReference type="PROSITE" id="PS51832"/>
    </source>
</evidence>
<dbReference type="InterPro" id="IPR006675">
    <property type="entry name" value="HDIG_dom"/>
</dbReference>
<dbReference type="InterPro" id="IPR003607">
    <property type="entry name" value="HD/PDEase_dom"/>
</dbReference>
<sequence length="279" mass="32261">MRKLKHNQIVIKNDIYDTWGRIYIAKGRVITLNSININKFKKIGIWEQIISNADAMCDQEKKTLFEDEVKEMRKIYVGIKACNFTNAIDFVQNIIFEEKVFNRYPYLLTLLEHSKLCYTHSINVVILSVILANAVNYDVQTIKEIAIGALLHDIGFIFIPKDIIEKDESELNEEEMSIRQNHCNLGIMTMKSANIPFRSQKIIEQHHEKLDGTGYPNGLNVRDILEEAHIVSIAEELDMRTSYFQGGATEIGEVIQDMVNLPEKFSRKYTELLKSIFEV</sequence>
<evidence type="ECO:0000313" key="2">
    <source>
        <dbReference type="EMBL" id="SHM61358.1"/>
    </source>
</evidence>
<name>A0A1M7K7Z9_9FIRM</name>
<dbReference type="SMART" id="SM00471">
    <property type="entry name" value="HDc"/>
    <property type="match status" value="1"/>
</dbReference>
<dbReference type="NCBIfam" id="TIGR00277">
    <property type="entry name" value="HDIG"/>
    <property type="match status" value="1"/>
</dbReference>
<dbReference type="RefSeq" id="WP_073288331.1">
    <property type="nucleotide sequence ID" value="NZ_FRCP01000013.1"/>
</dbReference>
<dbReference type="PROSITE" id="PS51832">
    <property type="entry name" value="HD_GYP"/>
    <property type="match status" value="1"/>
</dbReference>
<reference evidence="2 3" key="1">
    <citation type="submission" date="2016-11" db="EMBL/GenBank/DDBJ databases">
        <authorList>
            <person name="Jaros S."/>
            <person name="Januszkiewicz K."/>
            <person name="Wedrychowicz H."/>
        </authorList>
    </citation>
    <scope>NUCLEOTIDE SEQUENCE [LARGE SCALE GENOMIC DNA]</scope>
    <source>
        <strain evidence="2 3">DSM 15930</strain>
    </source>
</reference>
<dbReference type="STRING" id="1120996.SAMN02746066_02588"/>
<dbReference type="Pfam" id="PF13487">
    <property type="entry name" value="HD_5"/>
    <property type="match status" value="1"/>
</dbReference>
<dbReference type="CDD" id="cd00077">
    <property type="entry name" value="HDc"/>
    <property type="match status" value="1"/>
</dbReference>
<accession>A0A1M7K7Z9</accession>
<gene>
    <name evidence="2" type="ORF">SAMN02746066_02588</name>
</gene>
<dbReference type="InterPro" id="IPR037522">
    <property type="entry name" value="HD_GYP_dom"/>
</dbReference>
<proteinExistence type="predicted"/>
<dbReference type="SUPFAM" id="SSF109604">
    <property type="entry name" value="HD-domain/PDEase-like"/>
    <property type="match status" value="1"/>
</dbReference>
<evidence type="ECO:0000313" key="3">
    <source>
        <dbReference type="Proteomes" id="UP000184038"/>
    </source>
</evidence>
<feature type="domain" description="HD-GYP" evidence="1">
    <location>
        <begin position="95"/>
        <end position="279"/>
    </location>
</feature>
<dbReference type="EMBL" id="FRCP01000013">
    <property type="protein sequence ID" value="SHM61358.1"/>
    <property type="molecule type" value="Genomic_DNA"/>
</dbReference>
<dbReference type="Proteomes" id="UP000184038">
    <property type="component" value="Unassembled WGS sequence"/>
</dbReference>
<keyword evidence="3" id="KW-1185">Reference proteome</keyword>
<dbReference type="PANTHER" id="PTHR43155">
    <property type="entry name" value="CYCLIC DI-GMP PHOSPHODIESTERASE PA4108-RELATED"/>
    <property type="match status" value="1"/>
</dbReference>
<dbReference type="AlphaFoldDB" id="A0A1M7K7Z9"/>
<dbReference type="PANTHER" id="PTHR43155:SF2">
    <property type="entry name" value="CYCLIC DI-GMP PHOSPHODIESTERASE PA4108"/>
    <property type="match status" value="1"/>
</dbReference>
<organism evidence="2 3">
    <name type="scientific">Anaerosporobacter mobilis DSM 15930</name>
    <dbReference type="NCBI Taxonomy" id="1120996"/>
    <lineage>
        <taxon>Bacteria</taxon>
        <taxon>Bacillati</taxon>
        <taxon>Bacillota</taxon>
        <taxon>Clostridia</taxon>
        <taxon>Lachnospirales</taxon>
        <taxon>Lachnospiraceae</taxon>
        <taxon>Anaerosporobacter</taxon>
    </lineage>
</organism>